<dbReference type="InterPro" id="IPR007492">
    <property type="entry name" value="LytTR_DNA-bd_dom"/>
</dbReference>
<gene>
    <name evidence="3" type="primary">ypdB_25</name>
    <name evidence="3" type="ORF">SDC9_153850</name>
</gene>
<feature type="domain" description="HTH LytTR-type" evidence="2">
    <location>
        <begin position="91"/>
        <end position="184"/>
    </location>
</feature>
<organism evidence="3">
    <name type="scientific">bioreactor metagenome</name>
    <dbReference type="NCBI Taxonomy" id="1076179"/>
    <lineage>
        <taxon>unclassified sequences</taxon>
        <taxon>metagenomes</taxon>
        <taxon>ecological metagenomes</taxon>
    </lineage>
</organism>
<evidence type="ECO:0000259" key="1">
    <source>
        <dbReference type="PROSITE" id="PS50110"/>
    </source>
</evidence>
<protein>
    <submittedName>
        <fullName evidence="3">Transcriptional regulatory protein YpdB</fullName>
    </submittedName>
</protein>
<dbReference type="InterPro" id="IPR046947">
    <property type="entry name" value="LytR-like"/>
</dbReference>
<dbReference type="PANTHER" id="PTHR37299">
    <property type="entry name" value="TRANSCRIPTIONAL REGULATOR-RELATED"/>
    <property type="match status" value="1"/>
</dbReference>
<proteinExistence type="predicted"/>
<accession>A0A645F1U7</accession>
<evidence type="ECO:0000259" key="2">
    <source>
        <dbReference type="PROSITE" id="PS50930"/>
    </source>
</evidence>
<dbReference type="PANTHER" id="PTHR37299:SF1">
    <property type="entry name" value="STAGE 0 SPORULATION PROTEIN A HOMOLOG"/>
    <property type="match status" value="1"/>
</dbReference>
<dbReference type="InterPro" id="IPR001789">
    <property type="entry name" value="Sig_transdc_resp-reg_receiver"/>
</dbReference>
<evidence type="ECO:0000313" key="3">
    <source>
        <dbReference type="EMBL" id="MPN06594.1"/>
    </source>
</evidence>
<dbReference type="AlphaFoldDB" id="A0A645F1U7"/>
<dbReference type="GO" id="GO:0000156">
    <property type="term" value="F:phosphorelay response regulator activity"/>
    <property type="evidence" value="ECO:0007669"/>
    <property type="project" value="InterPro"/>
</dbReference>
<dbReference type="InterPro" id="IPR011006">
    <property type="entry name" value="CheY-like_superfamily"/>
</dbReference>
<reference evidence="3" key="1">
    <citation type="submission" date="2019-08" db="EMBL/GenBank/DDBJ databases">
        <authorList>
            <person name="Kucharzyk K."/>
            <person name="Murdoch R.W."/>
            <person name="Higgins S."/>
            <person name="Loffler F."/>
        </authorList>
    </citation>
    <scope>NUCLEOTIDE SEQUENCE</scope>
</reference>
<dbReference type="Gene3D" id="2.40.50.1020">
    <property type="entry name" value="LytTr DNA-binding domain"/>
    <property type="match status" value="1"/>
</dbReference>
<dbReference type="SMART" id="SM00850">
    <property type="entry name" value="LytTR"/>
    <property type="match status" value="1"/>
</dbReference>
<feature type="domain" description="Response regulatory" evidence="1">
    <location>
        <begin position="1"/>
        <end position="78"/>
    </location>
</feature>
<dbReference type="EMBL" id="VSSQ01052523">
    <property type="protein sequence ID" value="MPN06594.1"/>
    <property type="molecule type" value="Genomic_DNA"/>
</dbReference>
<sequence length="187" mass="22096">MENDFNVYNVAFLDIQIKDTMDGLSLAQSMRKKDYKGSIIFLTNYRDYVFQGYDVQALHYLLKPINELDIKKCMDMVYQLTTENNYIFFNNNKTIKIPYQHILYFSSSNHYIDINTTTISYSHKAKIKDMKCHLPYYFVQCHRSVLVNINYVDKINKNNLFLSNGEELPISSTYLEEVRTAFLSIIL</sequence>
<name>A0A645F1U7_9ZZZZ</name>
<dbReference type="Pfam" id="PF04397">
    <property type="entry name" value="LytTR"/>
    <property type="match status" value="1"/>
</dbReference>
<dbReference type="PROSITE" id="PS50930">
    <property type="entry name" value="HTH_LYTTR"/>
    <property type="match status" value="1"/>
</dbReference>
<dbReference type="GO" id="GO:0003677">
    <property type="term" value="F:DNA binding"/>
    <property type="evidence" value="ECO:0007669"/>
    <property type="project" value="InterPro"/>
</dbReference>
<dbReference type="SUPFAM" id="SSF52172">
    <property type="entry name" value="CheY-like"/>
    <property type="match status" value="1"/>
</dbReference>
<dbReference type="PROSITE" id="PS50110">
    <property type="entry name" value="RESPONSE_REGULATORY"/>
    <property type="match status" value="1"/>
</dbReference>
<dbReference type="Gene3D" id="3.40.50.2300">
    <property type="match status" value="1"/>
</dbReference>
<dbReference type="Pfam" id="PF00072">
    <property type="entry name" value="Response_reg"/>
    <property type="match status" value="1"/>
</dbReference>
<comment type="caution">
    <text evidence="3">The sequence shown here is derived from an EMBL/GenBank/DDBJ whole genome shotgun (WGS) entry which is preliminary data.</text>
</comment>